<keyword evidence="2" id="KW-0812">Transmembrane</keyword>
<protein>
    <submittedName>
        <fullName evidence="3">Uncharacterized protein</fullName>
    </submittedName>
</protein>
<dbReference type="Proteomes" id="UP001295423">
    <property type="component" value="Unassembled WGS sequence"/>
</dbReference>
<keyword evidence="2" id="KW-1133">Transmembrane helix</keyword>
<name>A0AAD2GDJ6_9STRA</name>
<feature type="transmembrane region" description="Helical" evidence="2">
    <location>
        <begin position="153"/>
        <end position="177"/>
    </location>
</feature>
<proteinExistence type="predicted"/>
<evidence type="ECO:0000313" key="4">
    <source>
        <dbReference type="Proteomes" id="UP001295423"/>
    </source>
</evidence>
<sequence>MSSIKDQQVETHQVILSEESIPRAGSGGINNSQVMERVRMVAEVTMWSTHCSTLLVHDGVCGLSVILYQSCIVFGRDCFDCWCFLCHDQDYDDRVTYLQWREQGRMDAALSWKSLLVDGPIKLGLRVYPTIVDFGKDTLIPTTVQLLRLVGELFILLCQLLFGIIITLTPWACALLWPERRHKSSARQEKKREIAAFGGGAGPRPCDVGHSFGYHIDISDIDANGYPLRHDDDMTAVSEITNDEAIRSPAGMVRALRSVSVPDNVLLLFPLKSGSRKKKLELQTPTISSAGPSTQENTPKDCTPTVKLFQRRSMETIRSKWKKSTPELKANVVAVSTKLRRSLLKQNIV</sequence>
<feature type="region of interest" description="Disordered" evidence="1">
    <location>
        <begin position="279"/>
        <end position="303"/>
    </location>
</feature>
<keyword evidence="4" id="KW-1185">Reference proteome</keyword>
<gene>
    <name evidence="3" type="ORF">CYCCA115_LOCUS23869</name>
</gene>
<evidence type="ECO:0000313" key="3">
    <source>
        <dbReference type="EMBL" id="CAJ1969752.1"/>
    </source>
</evidence>
<keyword evidence="2" id="KW-0472">Membrane</keyword>
<evidence type="ECO:0000256" key="1">
    <source>
        <dbReference type="SAM" id="MobiDB-lite"/>
    </source>
</evidence>
<evidence type="ECO:0000256" key="2">
    <source>
        <dbReference type="SAM" id="Phobius"/>
    </source>
</evidence>
<reference evidence="3" key="1">
    <citation type="submission" date="2023-08" db="EMBL/GenBank/DDBJ databases">
        <authorList>
            <person name="Audoor S."/>
            <person name="Bilcke G."/>
        </authorList>
    </citation>
    <scope>NUCLEOTIDE SEQUENCE</scope>
</reference>
<dbReference type="AlphaFoldDB" id="A0AAD2GDJ6"/>
<comment type="caution">
    <text evidence="3">The sequence shown here is derived from an EMBL/GenBank/DDBJ whole genome shotgun (WGS) entry which is preliminary data.</text>
</comment>
<accession>A0AAD2GDJ6</accession>
<organism evidence="3 4">
    <name type="scientific">Cylindrotheca closterium</name>
    <dbReference type="NCBI Taxonomy" id="2856"/>
    <lineage>
        <taxon>Eukaryota</taxon>
        <taxon>Sar</taxon>
        <taxon>Stramenopiles</taxon>
        <taxon>Ochrophyta</taxon>
        <taxon>Bacillariophyta</taxon>
        <taxon>Bacillariophyceae</taxon>
        <taxon>Bacillariophycidae</taxon>
        <taxon>Bacillariales</taxon>
        <taxon>Bacillariaceae</taxon>
        <taxon>Cylindrotheca</taxon>
    </lineage>
</organism>
<feature type="compositionally biased region" description="Polar residues" evidence="1">
    <location>
        <begin position="283"/>
        <end position="297"/>
    </location>
</feature>
<dbReference type="EMBL" id="CAKOGP040002425">
    <property type="protein sequence ID" value="CAJ1969752.1"/>
    <property type="molecule type" value="Genomic_DNA"/>
</dbReference>